<keyword evidence="3" id="KW-0732">Signal</keyword>
<organism evidence="5 6">
    <name type="scientific">Dyella dinghuensis</name>
    <dbReference type="NCBI Taxonomy" id="1920169"/>
    <lineage>
        <taxon>Bacteria</taxon>
        <taxon>Pseudomonadati</taxon>
        <taxon>Pseudomonadota</taxon>
        <taxon>Gammaproteobacteria</taxon>
        <taxon>Lysobacterales</taxon>
        <taxon>Rhodanobacteraceae</taxon>
        <taxon>Dyella</taxon>
    </lineage>
</organism>
<dbReference type="InterPro" id="IPR016047">
    <property type="entry name" value="M23ase_b-sheet_dom"/>
</dbReference>
<comment type="caution">
    <text evidence="5">The sequence shown here is derived from an EMBL/GenBank/DDBJ whole genome shotgun (WGS) entry which is preliminary data.</text>
</comment>
<feature type="coiled-coil region" evidence="1">
    <location>
        <begin position="91"/>
        <end position="132"/>
    </location>
</feature>
<evidence type="ECO:0000256" key="3">
    <source>
        <dbReference type="SAM" id="SignalP"/>
    </source>
</evidence>
<feature type="signal peptide" evidence="3">
    <location>
        <begin position="1"/>
        <end position="32"/>
    </location>
</feature>
<evidence type="ECO:0000259" key="4">
    <source>
        <dbReference type="Pfam" id="PF01551"/>
    </source>
</evidence>
<dbReference type="Gene3D" id="6.10.250.3150">
    <property type="match status" value="1"/>
</dbReference>
<dbReference type="CDD" id="cd12797">
    <property type="entry name" value="M23_peptidase"/>
    <property type="match status" value="1"/>
</dbReference>
<evidence type="ECO:0000313" key="6">
    <source>
        <dbReference type="Proteomes" id="UP000267077"/>
    </source>
</evidence>
<dbReference type="SUPFAM" id="SSF51261">
    <property type="entry name" value="Duplicated hybrid motif"/>
    <property type="match status" value="1"/>
</dbReference>
<dbReference type="RefSeq" id="WP_126675215.1">
    <property type="nucleotide sequence ID" value="NZ_RYZR01000008.1"/>
</dbReference>
<dbReference type="InterPro" id="IPR011055">
    <property type="entry name" value="Dup_hybrid_motif"/>
</dbReference>
<dbReference type="Proteomes" id="UP000267077">
    <property type="component" value="Unassembled WGS sequence"/>
</dbReference>
<accession>A0A432LNZ8</accession>
<sequence length="401" mass="43390">MPTLSRALRPLLSASIACAIALAGLPAVPVHAAQDSKTEAEQAQTRQQLADLRAKMQALAKEEADTASKRDSANATLAKQSDAVAAAAKAIRDTDAQIAAKQQQLDQLQTQRTALEQNLDGQRAAIADLLRATYAVGSGSDLRLLLGDEDIARISRSLAYSKYFQQDRLQKVQQLMTELAKLQDLETQITTEQQALQATRAQRQQQAAALEDQRKAQQKLAGQIDAQYKNEAQRLSALKQNEQSLDELLGKLQKAIDEAEREAARRSRPNPTLPSGAPGKALANIRGNLPWPAPGSVHNFGNGVLIASPRGSEVHAVAAGRVVYAHFMRGYGQLIILNHGNGWLSMYGNNETLLHGVGDDIAEGEALGTASLATSDSTGVYFELRQNGKPVDPRTWLSQRR</sequence>
<proteinExistence type="predicted"/>
<name>A0A432LNZ8_9GAMM</name>
<evidence type="ECO:0000256" key="2">
    <source>
        <dbReference type="SAM" id="MobiDB-lite"/>
    </source>
</evidence>
<dbReference type="GO" id="GO:0004222">
    <property type="term" value="F:metalloendopeptidase activity"/>
    <property type="evidence" value="ECO:0007669"/>
    <property type="project" value="TreeGrafter"/>
</dbReference>
<protein>
    <submittedName>
        <fullName evidence="5">Peptidase M23</fullName>
    </submittedName>
</protein>
<reference evidence="5 6" key="1">
    <citation type="submission" date="2018-12" db="EMBL/GenBank/DDBJ databases">
        <title>Dyella dinghuensis sp. nov. DHOA06 and Dyella choica sp. nov. 4M-K27, isolated from forest soil.</title>
        <authorList>
            <person name="Qiu L.-H."/>
            <person name="Gao Z.-H."/>
        </authorList>
    </citation>
    <scope>NUCLEOTIDE SEQUENCE [LARGE SCALE GENOMIC DNA]</scope>
    <source>
        <strain evidence="5 6">DHOA06</strain>
    </source>
</reference>
<dbReference type="AlphaFoldDB" id="A0A432LNZ8"/>
<keyword evidence="1" id="KW-0175">Coiled coil</keyword>
<keyword evidence="6" id="KW-1185">Reference proteome</keyword>
<dbReference type="PANTHER" id="PTHR21666">
    <property type="entry name" value="PEPTIDASE-RELATED"/>
    <property type="match status" value="1"/>
</dbReference>
<dbReference type="Gene3D" id="2.70.70.10">
    <property type="entry name" value="Glucose Permease (Domain IIA)"/>
    <property type="match status" value="1"/>
</dbReference>
<dbReference type="OrthoDB" id="9784703at2"/>
<feature type="domain" description="M23ase beta-sheet core" evidence="4">
    <location>
        <begin position="301"/>
        <end position="393"/>
    </location>
</feature>
<dbReference type="PANTHER" id="PTHR21666:SF270">
    <property type="entry name" value="MUREIN HYDROLASE ACTIVATOR ENVC"/>
    <property type="match status" value="1"/>
</dbReference>
<dbReference type="InterPro" id="IPR050570">
    <property type="entry name" value="Cell_wall_metabolism_enzyme"/>
</dbReference>
<gene>
    <name evidence="5" type="ORF">EKH79_17890</name>
</gene>
<feature type="region of interest" description="Disordered" evidence="2">
    <location>
        <begin position="259"/>
        <end position="279"/>
    </location>
</feature>
<evidence type="ECO:0000256" key="1">
    <source>
        <dbReference type="SAM" id="Coils"/>
    </source>
</evidence>
<dbReference type="Pfam" id="PF01551">
    <property type="entry name" value="Peptidase_M23"/>
    <property type="match status" value="1"/>
</dbReference>
<dbReference type="EMBL" id="RYZR01000008">
    <property type="protein sequence ID" value="RUL61505.1"/>
    <property type="molecule type" value="Genomic_DNA"/>
</dbReference>
<evidence type="ECO:0000313" key="5">
    <source>
        <dbReference type="EMBL" id="RUL61505.1"/>
    </source>
</evidence>
<feature type="chain" id="PRO_5019299919" evidence="3">
    <location>
        <begin position="33"/>
        <end position="401"/>
    </location>
</feature>